<keyword evidence="7" id="KW-1185">Reference proteome</keyword>
<dbReference type="PANTHER" id="PTHR46862">
    <property type="entry name" value="OS07G0661900 PROTEIN"/>
    <property type="match status" value="1"/>
</dbReference>
<dbReference type="InterPro" id="IPR002885">
    <property type="entry name" value="PPR_rpt"/>
</dbReference>
<dbReference type="Proteomes" id="UP001634007">
    <property type="component" value="Unassembled WGS sequence"/>
</dbReference>
<dbReference type="InterPro" id="IPR011990">
    <property type="entry name" value="TPR-like_helical_dom_sf"/>
</dbReference>
<organism evidence="6 7">
    <name type="scientific">Eucalyptus globulus</name>
    <name type="common">Tasmanian blue gum</name>
    <dbReference type="NCBI Taxonomy" id="34317"/>
    <lineage>
        <taxon>Eukaryota</taxon>
        <taxon>Viridiplantae</taxon>
        <taxon>Streptophyta</taxon>
        <taxon>Embryophyta</taxon>
        <taxon>Tracheophyta</taxon>
        <taxon>Spermatophyta</taxon>
        <taxon>Magnoliopsida</taxon>
        <taxon>eudicotyledons</taxon>
        <taxon>Gunneridae</taxon>
        <taxon>Pentapetalae</taxon>
        <taxon>rosids</taxon>
        <taxon>malvids</taxon>
        <taxon>Myrtales</taxon>
        <taxon>Myrtaceae</taxon>
        <taxon>Myrtoideae</taxon>
        <taxon>Eucalypteae</taxon>
        <taxon>Eucalyptus</taxon>
    </lineage>
</organism>
<dbReference type="PANTHER" id="PTHR46862:SF3">
    <property type="entry name" value="OS07G0661900 PROTEIN"/>
    <property type="match status" value="1"/>
</dbReference>
<keyword evidence="4" id="KW-0862">Zinc</keyword>
<keyword evidence="3" id="KW-0863">Zinc-finger</keyword>
<dbReference type="Pfam" id="PF01535">
    <property type="entry name" value="PPR"/>
    <property type="match status" value="2"/>
</dbReference>
<dbReference type="Pfam" id="PF13041">
    <property type="entry name" value="PPR_2"/>
    <property type="match status" value="1"/>
</dbReference>
<evidence type="ECO:0000256" key="1">
    <source>
        <dbReference type="ARBA" id="ARBA00022723"/>
    </source>
</evidence>
<evidence type="ECO:0000256" key="5">
    <source>
        <dbReference type="PROSITE-ProRule" id="PRU00708"/>
    </source>
</evidence>
<keyword evidence="2" id="KW-0677">Repeat</keyword>
<accession>A0ABD3JT36</accession>
<evidence type="ECO:0000256" key="3">
    <source>
        <dbReference type="ARBA" id="ARBA00022771"/>
    </source>
</evidence>
<dbReference type="InterPro" id="IPR035979">
    <property type="entry name" value="RBD_domain_sf"/>
</dbReference>
<dbReference type="EMBL" id="JBJKBG010000007">
    <property type="protein sequence ID" value="KAL3729429.1"/>
    <property type="molecule type" value="Genomic_DNA"/>
</dbReference>
<dbReference type="Gene3D" id="3.30.70.330">
    <property type="match status" value="1"/>
</dbReference>
<sequence length="554" mass="62504">MSAAAAPSSSLNLVSNLRPLEWRRPTIVRRRNSPSSVHILVQTHRDKGALSLASPLFSSPAGGENAAKAENPEEGRPRFKWAEVGRRATEEQRIAISKLPFKMAKRCKALMRQIICFDPQRASLSDVLAAWVKIMKPTRADWLAVLKELRNLNHPAHLEVAELALLEESFEANVRDYTKLIHWYGKQNQIQDAENALLAMKQRGLICDQVTLTAMVDMYSKAGHFELASKTFEEIKLLGLPVDKRSYGSMVMAYIRAGMLEQGEILLREMDELEIFAGSEVYKALLREYSMIGDAEGAQRIFDATQFAGIIPDARLGGLLINAYAATGQSDKALFAFENMRKAGIELSDKCVALVLHSYERENKINKALDFLIDLERDGIVIGKEASERLAGWLHRLGVVEQVELVLREYAANETNHGLTQTEVECSFEEFYVDIHTEFKSGEIVNFKVCKNGSFHLRGNVYVHYKSMDSAMLVYNSTDGRFFAGKQVKCEFVNVTRWKVAICRECMKSRFKGGDNEWDNWDKSPPKYWVSKMVALFGYSLENLSSKCGSTDKL</sequence>
<dbReference type="Gene3D" id="1.25.40.10">
    <property type="entry name" value="Tetratricopeptide repeat domain"/>
    <property type="match status" value="2"/>
</dbReference>
<comment type="caution">
    <text evidence="6">The sequence shown here is derived from an EMBL/GenBank/DDBJ whole genome shotgun (WGS) entry which is preliminary data.</text>
</comment>
<dbReference type="GO" id="GO:0008270">
    <property type="term" value="F:zinc ion binding"/>
    <property type="evidence" value="ECO:0007669"/>
    <property type="project" value="UniProtKB-KW"/>
</dbReference>
<reference evidence="6 7" key="1">
    <citation type="submission" date="2024-11" db="EMBL/GenBank/DDBJ databases">
        <title>Chromosome-level genome assembly of Eucalyptus globulus Labill. provides insights into its genome evolution.</title>
        <authorList>
            <person name="Li X."/>
        </authorList>
    </citation>
    <scope>NUCLEOTIDE SEQUENCE [LARGE SCALE GENOMIC DNA]</scope>
    <source>
        <strain evidence="6">CL2024</strain>
        <tissue evidence="6">Fresh tender leaves</tissue>
    </source>
</reference>
<proteinExistence type="predicted"/>
<dbReference type="AlphaFoldDB" id="A0ABD3JT36"/>
<gene>
    <name evidence="6" type="ORF">ACJRO7_026530</name>
</gene>
<protein>
    <recommendedName>
        <fullName evidence="8">Pentatricopeptide repeat-containing protein</fullName>
    </recommendedName>
</protein>
<keyword evidence="1" id="KW-0479">Metal-binding</keyword>
<feature type="repeat" description="PPR" evidence="5">
    <location>
        <begin position="243"/>
        <end position="277"/>
    </location>
</feature>
<feature type="repeat" description="PPR" evidence="5">
    <location>
        <begin position="208"/>
        <end position="242"/>
    </location>
</feature>
<dbReference type="PROSITE" id="PS51375">
    <property type="entry name" value="PPR"/>
    <property type="match status" value="3"/>
</dbReference>
<evidence type="ECO:0008006" key="8">
    <source>
        <dbReference type="Google" id="ProtNLM"/>
    </source>
</evidence>
<evidence type="ECO:0000256" key="2">
    <source>
        <dbReference type="ARBA" id="ARBA00022737"/>
    </source>
</evidence>
<name>A0ABD3JT36_EUCGL</name>
<dbReference type="InterPro" id="IPR009145">
    <property type="entry name" value="U2AF_small"/>
</dbReference>
<evidence type="ECO:0000256" key="4">
    <source>
        <dbReference type="ARBA" id="ARBA00022833"/>
    </source>
</evidence>
<dbReference type="SUPFAM" id="SSF54928">
    <property type="entry name" value="RNA-binding domain, RBD"/>
    <property type="match status" value="1"/>
</dbReference>
<dbReference type="PRINTS" id="PR01848">
    <property type="entry name" value="U2AUXFACTOR"/>
</dbReference>
<dbReference type="NCBIfam" id="TIGR00756">
    <property type="entry name" value="PPR"/>
    <property type="match status" value="2"/>
</dbReference>
<evidence type="ECO:0000313" key="7">
    <source>
        <dbReference type="Proteomes" id="UP001634007"/>
    </source>
</evidence>
<evidence type="ECO:0000313" key="6">
    <source>
        <dbReference type="EMBL" id="KAL3729429.1"/>
    </source>
</evidence>
<feature type="repeat" description="PPR" evidence="5">
    <location>
        <begin position="313"/>
        <end position="347"/>
    </location>
</feature>
<dbReference type="InterPro" id="IPR012677">
    <property type="entry name" value="Nucleotide-bd_a/b_plait_sf"/>
</dbReference>